<evidence type="ECO:0000313" key="2">
    <source>
        <dbReference type="Proteomes" id="UP000501991"/>
    </source>
</evidence>
<accession>A0A6C1B9E9</accession>
<sequence length="136" mass="14535">MGARLILLHKQKTSAMVRFLCLPGGLLAFPPMPAGARLREADWAPAVAVHPAPHLAAAAERLGLPAEAIEAEGGFRAWLDTSEGDVPVLMGVFTAIDPPVEAVARAGGRFIPMMEARALSHLDQQLIRRAYEHVLG</sequence>
<dbReference type="Proteomes" id="UP000501991">
    <property type="component" value="Chromosome"/>
</dbReference>
<keyword evidence="2" id="KW-1185">Reference proteome</keyword>
<proteinExistence type="predicted"/>
<evidence type="ECO:0000313" key="1">
    <source>
        <dbReference type="EMBL" id="QID19465.1"/>
    </source>
</evidence>
<reference evidence="1 2" key="1">
    <citation type="submission" date="2020-02" db="EMBL/GenBank/DDBJ databases">
        <title>Nitrogenibacter mangrovi gen. nov., sp. nov. isolated from mangrove sediment, a denitrifying betaproteobacterium.</title>
        <authorList>
            <person name="Liao H."/>
            <person name="Tian Y."/>
        </authorList>
    </citation>
    <scope>NUCLEOTIDE SEQUENCE [LARGE SCALE GENOMIC DNA]</scope>
    <source>
        <strain evidence="1 2">M9-3-2</strain>
    </source>
</reference>
<gene>
    <name evidence="1" type="ORF">G3580_18675</name>
</gene>
<dbReference type="EMBL" id="CP048836">
    <property type="protein sequence ID" value="QID19465.1"/>
    <property type="molecule type" value="Genomic_DNA"/>
</dbReference>
<dbReference type="KEGG" id="azq:G3580_18675"/>
<protein>
    <submittedName>
        <fullName evidence="1">Uncharacterized protein</fullName>
    </submittedName>
</protein>
<dbReference type="RefSeq" id="WP_173768096.1">
    <property type="nucleotide sequence ID" value="NZ_CP048836.1"/>
</dbReference>
<organism evidence="1 2">
    <name type="scientific">Nitrogeniibacter mangrovi</name>
    <dbReference type="NCBI Taxonomy" id="2016596"/>
    <lineage>
        <taxon>Bacteria</taxon>
        <taxon>Pseudomonadati</taxon>
        <taxon>Pseudomonadota</taxon>
        <taxon>Betaproteobacteria</taxon>
        <taxon>Rhodocyclales</taxon>
        <taxon>Zoogloeaceae</taxon>
        <taxon>Nitrogeniibacter</taxon>
    </lineage>
</organism>
<dbReference type="AlphaFoldDB" id="A0A6C1B9E9"/>
<name>A0A6C1B9E9_9RHOO</name>